<dbReference type="PANTHER" id="PTHR21600">
    <property type="entry name" value="MITOCHONDRIAL RNA PSEUDOURIDINE SYNTHASE"/>
    <property type="match status" value="1"/>
</dbReference>
<gene>
    <name evidence="3" type="ORF">R1flu_020972</name>
</gene>
<dbReference type="EMBL" id="JBHFFA010000001">
    <property type="protein sequence ID" value="KAL2652844.1"/>
    <property type="molecule type" value="Genomic_DNA"/>
</dbReference>
<dbReference type="InterPro" id="IPR006224">
    <property type="entry name" value="PsdUridine_synth_RluA-like_CS"/>
</dbReference>
<evidence type="ECO:0000313" key="4">
    <source>
        <dbReference type="Proteomes" id="UP001605036"/>
    </source>
</evidence>
<sequence>MDSMKDASIFGIPWPEVNKGVNYVEKISARDQSRTLLDFYSSRYKSSASAGGWIQRIRNSQIRVDGVVVMDTEFILRMGSLLEYQRLPWREPATPYQLQILYEDQHVIALNKPSGLQVLAGGLFQQRTVLQQLQWRDLSRFSQEREGCKFQTHTWPTSPVHRLGRGTSGVLLCAKTPRAKSMLSSDFAASTESTTGRSFCVSGVLVTGH</sequence>
<dbReference type="SUPFAM" id="SSF55120">
    <property type="entry name" value="Pseudouridine synthase"/>
    <property type="match status" value="1"/>
</dbReference>
<dbReference type="Gene3D" id="3.30.2350.10">
    <property type="entry name" value="Pseudouridine synthase"/>
    <property type="match status" value="1"/>
</dbReference>
<evidence type="ECO:0000313" key="3">
    <source>
        <dbReference type="EMBL" id="KAL2652844.1"/>
    </source>
</evidence>
<name>A0ABD1ZN09_9MARC</name>
<protein>
    <recommendedName>
        <fullName evidence="2">Pseudouridine synthase RsuA/RluA-like domain-containing protein</fullName>
    </recommendedName>
</protein>
<dbReference type="Proteomes" id="UP001605036">
    <property type="component" value="Unassembled WGS sequence"/>
</dbReference>
<organism evidence="3 4">
    <name type="scientific">Riccia fluitans</name>
    <dbReference type="NCBI Taxonomy" id="41844"/>
    <lineage>
        <taxon>Eukaryota</taxon>
        <taxon>Viridiplantae</taxon>
        <taxon>Streptophyta</taxon>
        <taxon>Embryophyta</taxon>
        <taxon>Marchantiophyta</taxon>
        <taxon>Marchantiopsida</taxon>
        <taxon>Marchantiidae</taxon>
        <taxon>Marchantiales</taxon>
        <taxon>Ricciaceae</taxon>
        <taxon>Riccia</taxon>
    </lineage>
</organism>
<dbReference type="PANTHER" id="PTHR21600:SF88">
    <property type="entry name" value="RNA PSEUDOURIDINE SYNTHASE 5"/>
    <property type="match status" value="1"/>
</dbReference>
<dbReference type="InterPro" id="IPR020103">
    <property type="entry name" value="PsdUridine_synth_cat_dom_sf"/>
</dbReference>
<comment type="catalytic activity">
    <reaction evidence="1">
        <text>a uridine in RNA = a pseudouridine in RNA</text>
        <dbReference type="Rhea" id="RHEA:48348"/>
        <dbReference type="Rhea" id="RHEA-COMP:12068"/>
        <dbReference type="Rhea" id="RHEA-COMP:12069"/>
        <dbReference type="ChEBI" id="CHEBI:65314"/>
        <dbReference type="ChEBI" id="CHEBI:65315"/>
    </reaction>
</comment>
<dbReference type="GO" id="GO:0009982">
    <property type="term" value="F:pseudouridine synthase activity"/>
    <property type="evidence" value="ECO:0007669"/>
    <property type="project" value="UniProtKB-ARBA"/>
</dbReference>
<accession>A0ABD1ZN09</accession>
<evidence type="ECO:0000259" key="2">
    <source>
        <dbReference type="Pfam" id="PF00849"/>
    </source>
</evidence>
<feature type="domain" description="Pseudouridine synthase RsuA/RluA-like" evidence="2">
    <location>
        <begin position="106"/>
        <end position="189"/>
    </location>
</feature>
<dbReference type="PROSITE" id="PS01129">
    <property type="entry name" value="PSI_RLU"/>
    <property type="match status" value="1"/>
</dbReference>
<keyword evidence="4" id="KW-1185">Reference proteome</keyword>
<dbReference type="InterPro" id="IPR050188">
    <property type="entry name" value="RluA_PseudoU_synthase"/>
</dbReference>
<comment type="caution">
    <text evidence="3">The sequence shown here is derived from an EMBL/GenBank/DDBJ whole genome shotgun (WGS) entry which is preliminary data.</text>
</comment>
<dbReference type="InterPro" id="IPR006145">
    <property type="entry name" value="PsdUridine_synth_RsuA/RluA"/>
</dbReference>
<evidence type="ECO:0000256" key="1">
    <source>
        <dbReference type="ARBA" id="ARBA00000073"/>
    </source>
</evidence>
<dbReference type="AlphaFoldDB" id="A0ABD1ZN09"/>
<proteinExistence type="predicted"/>
<reference evidence="3 4" key="1">
    <citation type="submission" date="2024-09" db="EMBL/GenBank/DDBJ databases">
        <title>Chromosome-scale assembly of Riccia fluitans.</title>
        <authorList>
            <person name="Paukszto L."/>
            <person name="Sawicki J."/>
            <person name="Karawczyk K."/>
            <person name="Piernik-Szablinska J."/>
            <person name="Szczecinska M."/>
            <person name="Mazdziarz M."/>
        </authorList>
    </citation>
    <scope>NUCLEOTIDE SEQUENCE [LARGE SCALE GENOMIC DNA]</scope>
    <source>
        <strain evidence="3">Rf_01</strain>
        <tissue evidence="3">Aerial parts of the thallus</tissue>
    </source>
</reference>
<dbReference type="Pfam" id="PF00849">
    <property type="entry name" value="PseudoU_synth_2"/>
    <property type="match status" value="1"/>
</dbReference>